<keyword evidence="2" id="KW-1185">Reference proteome</keyword>
<organism evidence="1 2">
    <name type="scientific">Dermacentor silvarum</name>
    <name type="common">Tick</name>
    <dbReference type="NCBI Taxonomy" id="543639"/>
    <lineage>
        <taxon>Eukaryota</taxon>
        <taxon>Metazoa</taxon>
        <taxon>Ecdysozoa</taxon>
        <taxon>Arthropoda</taxon>
        <taxon>Chelicerata</taxon>
        <taxon>Arachnida</taxon>
        <taxon>Acari</taxon>
        <taxon>Parasitiformes</taxon>
        <taxon>Ixodida</taxon>
        <taxon>Ixodoidea</taxon>
        <taxon>Ixodidae</taxon>
        <taxon>Rhipicephalinae</taxon>
        <taxon>Dermacentor</taxon>
    </lineage>
</organism>
<evidence type="ECO:0000313" key="1">
    <source>
        <dbReference type="EMBL" id="KAH7971116.1"/>
    </source>
</evidence>
<accession>A0ACB8DKL9</accession>
<evidence type="ECO:0000313" key="2">
    <source>
        <dbReference type="Proteomes" id="UP000821865"/>
    </source>
</evidence>
<comment type="caution">
    <text evidence="1">The sequence shown here is derived from an EMBL/GenBank/DDBJ whole genome shotgun (WGS) entry which is preliminary data.</text>
</comment>
<name>A0ACB8DKL9_DERSI</name>
<gene>
    <name evidence="1" type="ORF">HPB49_018903</name>
</gene>
<dbReference type="EMBL" id="CM023480">
    <property type="protein sequence ID" value="KAH7971116.1"/>
    <property type="molecule type" value="Genomic_DNA"/>
</dbReference>
<proteinExistence type="predicted"/>
<reference evidence="1" key="1">
    <citation type="submission" date="2020-05" db="EMBL/GenBank/DDBJ databases">
        <title>Large-scale comparative analyses of tick genomes elucidate their genetic diversity and vector capacities.</title>
        <authorList>
            <person name="Jia N."/>
            <person name="Wang J."/>
            <person name="Shi W."/>
            <person name="Du L."/>
            <person name="Sun Y."/>
            <person name="Zhan W."/>
            <person name="Jiang J."/>
            <person name="Wang Q."/>
            <person name="Zhang B."/>
            <person name="Ji P."/>
            <person name="Sakyi L.B."/>
            <person name="Cui X."/>
            <person name="Yuan T."/>
            <person name="Jiang B."/>
            <person name="Yang W."/>
            <person name="Lam T.T.-Y."/>
            <person name="Chang Q."/>
            <person name="Ding S."/>
            <person name="Wang X."/>
            <person name="Zhu J."/>
            <person name="Ruan X."/>
            <person name="Zhao L."/>
            <person name="Wei J."/>
            <person name="Que T."/>
            <person name="Du C."/>
            <person name="Cheng J."/>
            <person name="Dai P."/>
            <person name="Han X."/>
            <person name="Huang E."/>
            <person name="Gao Y."/>
            <person name="Liu J."/>
            <person name="Shao H."/>
            <person name="Ye R."/>
            <person name="Li L."/>
            <person name="Wei W."/>
            <person name="Wang X."/>
            <person name="Wang C."/>
            <person name="Yang T."/>
            <person name="Huo Q."/>
            <person name="Li W."/>
            <person name="Guo W."/>
            <person name="Chen H."/>
            <person name="Zhou L."/>
            <person name="Ni X."/>
            <person name="Tian J."/>
            <person name="Zhou Y."/>
            <person name="Sheng Y."/>
            <person name="Liu T."/>
            <person name="Pan Y."/>
            <person name="Xia L."/>
            <person name="Li J."/>
            <person name="Zhao F."/>
            <person name="Cao W."/>
        </authorList>
    </citation>
    <scope>NUCLEOTIDE SEQUENCE</scope>
    <source>
        <strain evidence="1">Dsil-2018</strain>
    </source>
</reference>
<dbReference type="Proteomes" id="UP000821865">
    <property type="component" value="Chromosome 11"/>
</dbReference>
<protein>
    <submittedName>
        <fullName evidence="1">Uncharacterized protein</fullName>
    </submittedName>
</protein>
<sequence length="283" mass="31334">MDVQDASGATMGSLRMECTMIYAKFSVLDSEKNVVLLIKGPLCTSSICCNDVVFDILATDGVTKLGAITKVWTGMLRETFSDADNFAVTFPLDLDVKIKAVLIGAVFLIKIHVLDASGAMEKNVVMLIKGPCCTESWHCRDVVFDIVTKDGVTKVGAITKNWTGWITEAYTDPDNYAVTFPLDFGCDDKGRAAQCGLFNPIVGIEMKNKYVVKNSMGQFVFTAAEQSDICCRHCCGSRRPFQMSLLDYRDVEVLRLSRPLRCDCCLCFCCLQACIYRPKYCKA</sequence>